<protein>
    <submittedName>
        <fullName evidence="1">Uncharacterized protein</fullName>
    </submittedName>
</protein>
<dbReference type="Proteomes" id="UP000464178">
    <property type="component" value="Chromosome"/>
</dbReference>
<dbReference type="EMBL" id="LR593886">
    <property type="protein sequence ID" value="VTR94533.1"/>
    <property type="molecule type" value="Genomic_DNA"/>
</dbReference>
<dbReference type="RefSeq" id="WP_162669055.1">
    <property type="nucleotide sequence ID" value="NZ_LR593886.1"/>
</dbReference>
<evidence type="ECO:0000313" key="2">
    <source>
        <dbReference type="Proteomes" id="UP000464178"/>
    </source>
</evidence>
<organism evidence="1 2">
    <name type="scientific">Gemmata massiliana</name>
    <dbReference type="NCBI Taxonomy" id="1210884"/>
    <lineage>
        <taxon>Bacteria</taxon>
        <taxon>Pseudomonadati</taxon>
        <taxon>Planctomycetota</taxon>
        <taxon>Planctomycetia</taxon>
        <taxon>Gemmatales</taxon>
        <taxon>Gemmataceae</taxon>
        <taxon>Gemmata</taxon>
    </lineage>
</organism>
<accession>A0A6P2D0A0</accession>
<sequence>MVFDFDFAGRAVAAQRVLAAMSIRAEYTPDKLIAVEEGGRVEYRVVHRIEVSEGDADRAHHILAEYSLVDCASD</sequence>
<dbReference type="KEGG" id="gms:SOIL9_31810"/>
<keyword evidence="2" id="KW-1185">Reference proteome</keyword>
<dbReference type="AlphaFoldDB" id="A0A6P2D0A0"/>
<proteinExistence type="predicted"/>
<name>A0A6P2D0A0_9BACT</name>
<evidence type="ECO:0000313" key="1">
    <source>
        <dbReference type="EMBL" id="VTR94533.1"/>
    </source>
</evidence>
<reference evidence="1 2" key="1">
    <citation type="submission" date="2019-05" db="EMBL/GenBank/DDBJ databases">
        <authorList>
            <consortium name="Science for Life Laboratories"/>
        </authorList>
    </citation>
    <scope>NUCLEOTIDE SEQUENCE [LARGE SCALE GENOMIC DNA]</scope>
    <source>
        <strain evidence="1">Soil9</strain>
    </source>
</reference>
<gene>
    <name evidence="1" type="ORF">SOIL9_31810</name>
</gene>